<dbReference type="AlphaFoldDB" id="A0AAE4HMB2"/>
<proteinExistence type="predicted"/>
<gene>
    <name evidence="1" type="ORF">P7E30_04575</name>
</gene>
<evidence type="ECO:0000313" key="1">
    <source>
        <dbReference type="EMBL" id="MDT2689487.1"/>
    </source>
</evidence>
<sequence length="83" mass="9887">MNKLNRIRNSIWLSLHVLDHKKIFADGRMIIPNRKNMIEKICCRIYFRLAEYLFRHGLFSYSRAKKAKSMVGLKFDEIGVVEN</sequence>
<reference evidence="1" key="1">
    <citation type="submission" date="2023-03" db="EMBL/GenBank/DDBJ databases">
        <authorList>
            <person name="Shen W."/>
            <person name="Cai J."/>
        </authorList>
    </citation>
    <scope>NUCLEOTIDE SEQUENCE</scope>
    <source>
        <strain evidence="1">K69-2</strain>
    </source>
</reference>
<name>A0AAE4HMB2_ENTGA</name>
<dbReference type="EMBL" id="JARPZN010000002">
    <property type="protein sequence ID" value="MDT2689487.1"/>
    <property type="molecule type" value="Genomic_DNA"/>
</dbReference>
<evidence type="ECO:0000313" key="2">
    <source>
        <dbReference type="Proteomes" id="UP001183682"/>
    </source>
</evidence>
<protein>
    <submittedName>
        <fullName evidence="1">Uncharacterized protein</fullName>
    </submittedName>
</protein>
<comment type="caution">
    <text evidence="1">The sequence shown here is derived from an EMBL/GenBank/DDBJ whole genome shotgun (WGS) entry which is preliminary data.</text>
</comment>
<accession>A0AAE4HMB2</accession>
<organism evidence="1 2">
    <name type="scientific">Enterococcus gallinarum</name>
    <dbReference type="NCBI Taxonomy" id="1353"/>
    <lineage>
        <taxon>Bacteria</taxon>
        <taxon>Bacillati</taxon>
        <taxon>Bacillota</taxon>
        <taxon>Bacilli</taxon>
        <taxon>Lactobacillales</taxon>
        <taxon>Enterococcaceae</taxon>
        <taxon>Enterococcus</taxon>
    </lineage>
</organism>
<dbReference type="Proteomes" id="UP001183682">
    <property type="component" value="Unassembled WGS sequence"/>
</dbReference>